<gene>
    <name evidence="1" type="ORF">GCM10011346_13220</name>
</gene>
<dbReference type="Proteomes" id="UP000641206">
    <property type="component" value="Unassembled WGS sequence"/>
</dbReference>
<comment type="caution">
    <text evidence="1">The sequence shown here is derived from an EMBL/GenBank/DDBJ whole genome shotgun (WGS) entry which is preliminary data.</text>
</comment>
<reference evidence="2" key="1">
    <citation type="journal article" date="2019" name="Int. J. Syst. Evol. Microbiol.">
        <title>The Global Catalogue of Microorganisms (GCM) 10K type strain sequencing project: providing services to taxonomists for standard genome sequencing and annotation.</title>
        <authorList>
            <consortium name="The Broad Institute Genomics Platform"/>
            <consortium name="The Broad Institute Genome Sequencing Center for Infectious Disease"/>
            <person name="Wu L."/>
            <person name="Ma J."/>
        </authorList>
    </citation>
    <scope>NUCLEOTIDE SEQUENCE [LARGE SCALE GENOMIC DNA]</scope>
    <source>
        <strain evidence="2">CGMCC 1.7693</strain>
    </source>
</reference>
<keyword evidence="2" id="KW-1185">Reference proteome</keyword>
<protein>
    <submittedName>
        <fullName evidence="1">Uncharacterized protein</fullName>
    </submittedName>
</protein>
<evidence type="ECO:0000313" key="2">
    <source>
        <dbReference type="Proteomes" id="UP000641206"/>
    </source>
</evidence>
<accession>A0ABQ2NSY6</accession>
<evidence type="ECO:0000313" key="1">
    <source>
        <dbReference type="EMBL" id="GGP09381.1"/>
    </source>
</evidence>
<organism evidence="1 2">
    <name type="scientific">Oceanobacillus neutriphilus</name>
    <dbReference type="NCBI Taxonomy" id="531815"/>
    <lineage>
        <taxon>Bacteria</taxon>
        <taxon>Bacillati</taxon>
        <taxon>Bacillota</taxon>
        <taxon>Bacilli</taxon>
        <taxon>Bacillales</taxon>
        <taxon>Bacillaceae</taxon>
        <taxon>Oceanobacillus</taxon>
    </lineage>
</organism>
<proteinExistence type="predicted"/>
<sequence length="73" mass="8604">MIFLILLFTILSVGAILYRNNFTPVILQSPVLSVFKLKKEYHFNKTAFQDEKKGKDTIIRNRVNTQIYGWKIQ</sequence>
<dbReference type="EMBL" id="BMLW01000003">
    <property type="protein sequence ID" value="GGP09381.1"/>
    <property type="molecule type" value="Genomic_DNA"/>
</dbReference>
<name>A0ABQ2NSY6_9BACI</name>